<dbReference type="InterPro" id="IPR001254">
    <property type="entry name" value="Trypsin_dom"/>
</dbReference>
<feature type="region of interest" description="Disordered" evidence="6">
    <location>
        <begin position="647"/>
        <end position="699"/>
    </location>
</feature>
<dbReference type="InterPro" id="IPR003137">
    <property type="entry name" value="PA_domain"/>
</dbReference>
<dbReference type="InterPro" id="IPR018114">
    <property type="entry name" value="TRYPSIN_HIS"/>
</dbReference>
<dbReference type="InterPro" id="IPR043504">
    <property type="entry name" value="Peptidase_S1_PA_chymotrypsin"/>
</dbReference>
<dbReference type="GO" id="GO:0006508">
    <property type="term" value="P:proteolysis"/>
    <property type="evidence" value="ECO:0007669"/>
    <property type="project" value="UniProtKB-KW"/>
</dbReference>
<keyword evidence="3" id="KW-0963">Cytoplasm</keyword>
<evidence type="ECO:0000256" key="1">
    <source>
        <dbReference type="ARBA" id="ARBA00004496"/>
    </source>
</evidence>
<dbReference type="OrthoDB" id="9813836at2"/>
<feature type="compositionally biased region" description="Low complexity" evidence="6">
    <location>
        <begin position="649"/>
        <end position="695"/>
    </location>
</feature>
<keyword evidence="5" id="KW-0645">Protease</keyword>
<dbReference type="SMART" id="SM00020">
    <property type="entry name" value="Tryp_SPc"/>
    <property type="match status" value="1"/>
</dbReference>
<dbReference type="Pfam" id="PF15780">
    <property type="entry name" value="ASH"/>
    <property type="match status" value="1"/>
</dbReference>
<dbReference type="EMBL" id="QUOU01000001">
    <property type="protein sequence ID" value="REL26756.1"/>
    <property type="molecule type" value="Genomic_DNA"/>
</dbReference>
<dbReference type="CDD" id="cd00190">
    <property type="entry name" value="Tryp_SPc"/>
    <property type="match status" value="1"/>
</dbReference>
<dbReference type="PROSITE" id="PS50240">
    <property type="entry name" value="TRYPSIN_DOM"/>
    <property type="match status" value="1"/>
</dbReference>
<proteinExistence type="inferred from homology"/>
<dbReference type="InterPro" id="IPR050430">
    <property type="entry name" value="Peptidase_S1"/>
</dbReference>
<dbReference type="InterPro" id="IPR009003">
    <property type="entry name" value="Peptidase_S1_PA"/>
</dbReference>
<reference evidence="9 10" key="1">
    <citation type="submission" date="2018-08" db="EMBL/GenBank/DDBJ databases">
        <title>Thalassotalea euphylliae genome.</title>
        <authorList>
            <person name="Summers S."/>
            <person name="Rice S.A."/>
            <person name="Freckelton M.L."/>
            <person name="Nedved B.T."/>
            <person name="Hadfield M.G."/>
        </authorList>
    </citation>
    <scope>NUCLEOTIDE SEQUENCE [LARGE SCALE GENOMIC DNA]</scope>
    <source>
        <strain evidence="9 10">H1</strain>
    </source>
</reference>
<dbReference type="Proteomes" id="UP000256478">
    <property type="component" value="Unassembled WGS sequence"/>
</dbReference>
<dbReference type="PROSITE" id="PS00135">
    <property type="entry name" value="TRYPSIN_SER"/>
    <property type="match status" value="1"/>
</dbReference>
<comment type="caution">
    <text evidence="9">The sequence shown here is derived from an EMBL/GenBank/DDBJ whole genome shotgun (WGS) entry which is preliminary data.</text>
</comment>
<dbReference type="GO" id="GO:0004252">
    <property type="term" value="F:serine-type endopeptidase activity"/>
    <property type="evidence" value="ECO:0007669"/>
    <property type="project" value="InterPro"/>
</dbReference>
<evidence type="ECO:0000256" key="7">
    <source>
        <dbReference type="SAM" id="SignalP"/>
    </source>
</evidence>
<dbReference type="FunFam" id="2.40.10.10:FF:000002">
    <property type="entry name" value="Transmembrane protease serine"/>
    <property type="match status" value="1"/>
</dbReference>
<feature type="signal peptide" evidence="7">
    <location>
        <begin position="1"/>
        <end position="21"/>
    </location>
</feature>
<dbReference type="InterPro" id="IPR046450">
    <property type="entry name" value="PA_dom_sf"/>
</dbReference>
<dbReference type="SUPFAM" id="SSF50494">
    <property type="entry name" value="Trypsin-like serine proteases"/>
    <property type="match status" value="1"/>
</dbReference>
<evidence type="ECO:0000256" key="5">
    <source>
        <dbReference type="RuleBase" id="RU363034"/>
    </source>
</evidence>
<keyword evidence="4" id="KW-1015">Disulfide bond</keyword>
<dbReference type="RefSeq" id="WP_116007865.1">
    <property type="nucleotide sequence ID" value="NZ_QUOU01000001.1"/>
</dbReference>
<dbReference type="PANTHER" id="PTHR24276:SF98">
    <property type="entry name" value="FI18310P1-RELATED"/>
    <property type="match status" value="1"/>
</dbReference>
<dbReference type="Pfam" id="PF00089">
    <property type="entry name" value="Trypsin"/>
    <property type="match status" value="1"/>
</dbReference>
<keyword evidence="5" id="KW-0378">Hydrolase</keyword>
<dbReference type="InterPro" id="IPR013783">
    <property type="entry name" value="Ig-like_fold"/>
</dbReference>
<gene>
    <name evidence="9" type="ORF">DXX93_09325</name>
</gene>
<dbReference type="AlphaFoldDB" id="A0A3E0TQ89"/>
<dbReference type="FunFam" id="2.40.10.10:FF:000068">
    <property type="entry name" value="transmembrane protease serine 2"/>
    <property type="match status" value="1"/>
</dbReference>
<evidence type="ECO:0000259" key="8">
    <source>
        <dbReference type="PROSITE" id="PS50240"/>
    </source>
</evidence>
<dbReference type="PANTHER" id="PTHR24276">
    <property type="entry name" value="POLYSERASE-RELATED"/>
    <property type="match status" value="1"/>
</dbReference>
<dbReference type="InterPro" id="IPR031549">
    <property type="entry name" value="ASH"/>
</dbReference>
<evidence type="ECO:0000313" key="10">
    <source>
        <dbReference type="Proteomes" id="UP000256478"/>
    </source>
</evidence>
<dbReference type="InterPro" id="IPR033116">
    <property type="entry name" value="TRYPSIN_SER"/>
</dbReference>
<keyword evidence="5" id="KW-0720">Serine protease</keyword>
<dbReference type="PROSITE" id="PS00134">
    <property type="entry name" value="TRYPSIN_HIS"/>
    <property type="match status" value="1"/>
</dbReference>
<feature type="domain" description="Peptidase S1" evidence="8">
    <location>
        <begin position="32"/>
        <end position="408"/>
    </location>
</feature>
<dbReference type="Gene3D" id="2.40.10.10">
    <property type="entry name" value="Trypsin-like serine proteases"/>
    <property type="match status" value="1"/>
</dbReference>
<comment type="similarity">
    <text evidence="2">Belongs to the peptidase S1 family.</text>
</comment>
<evidence type="ECO:0000256" key="4">
    <source>
        <dbReference type="ARBA" id="ARBA00023157"/>
    </source>
</evidence>
<dbReference type="SUPFAM" id="SSF52025">
    <property type="entry name" value="PA domain"/>
    <property type="match status" value="1"/>
</dbReference>
<dbReference type="Pfam" id="PF02225">
    <property type="entry name" value="PA"/>
    <property type="match status" value="1"/>
</dbReference>
<keyword evidence="7" id="KW-0732">Signal</keyword>
<dbReference type="PRINTS" id="PR00722">
    <property type="entry name" value="CHYMOTRYPSIN"/>
</dbReference>
<evidence type="ECO:0000256" key="6">
    <source>
        <dbReference type="SAM" id="MobiDB-lite"/>
    </source>
</evidence>
<dbReference type="InterPro" id="IPR001314">
    <property type="entry name" value="Peptidase_S1A"/>
</dbReference>
<sequence length="720" mass="75802">MKIFRMMALSAALISAYPVSAENTNTLIKPRIVGGQAASEGDWPWMSALVVTSEQPVSLLTAKGGEIATQPFIFSPQGQANGEVVDCGLGDQVCVNVQDKVCFIERGDVQFATKVNNCEAGGGVGAIIYNNAPGPLLNGTLFADFTGSIPVVAISQEDGQAFKDNFFGNQVEISVTTLLDAAQSSFCGASFLGSKWVLTASHCVDGETTDSFKVNVGEYDLANGAQNAISVARIYMHPLYDSVALNNDVALIELTQAVNAPAISISSSITTDNAAVDHQTVTAMGWGDRTGYQPGEEHLADIPELLHQVDLQLLTNLECNTTLANSVIGPDSDPSQGGITDAMICAAVAGGGKSSCQGDSGGPLVLNTNEGWQQVGVVSWGVGCAADGYPGVYARVAEFSDWITGIYQGIAVEQTLDFHVAGVDHTQTSLVRVSNNSGQAVQLSYAIDGDQSFTFTHGECVSLAAGASCDLTVSFQPNQIGDHRAVLNIMADNDAIKTSQAYLSGRAIQLSTALNNSLSNSDNITWYNGGEQGWQADTVNGGIESGVIDHLQSSIAMAIITGEGELSFEWAVSSEANTENENDPFDALYIYINGIAFDFISGELDYRQVSYQLTGAENRVTWVYQKDQQVSEGQDKGYLRNIRFTAKDTGSAPTAPETPSAPSNQTTPSSPAAPSTPSTPSAPSTPTTESSSSSSSGGGSFAWLLPLLATLWLRRKTKSA</sequence>
<dbReference type="GO" id="GO:0005737">
    <property type="term" value="C:cytoplasm"/>
    <property type="evidence" value="ECO:0007669"/>
    <property type="project" value="UniProtKB-SubCell"/>
</dbReference>
<feature type="chain" id="PRO_5017722099" description="Peptidase S1 domain-containing protein" evidence="7">
    <location>
        <begin position="22"/>
        <end position="720"/>
    </location>
</feature>
<organism evidence="9 10">
    <name type="scientific">Thalassotalea euphylliae</name>
    <dbReference type="NCBI Taxonomy" id="1655234"/>
    <lineage>
        <taxon>Bacteria</taxon>
        <taxon>Pseudomonadati</taxon>
        <taxon>Pseudomonadota</taxon>
        <taxon>Gammaproteobacteria</taxon>
        <taxon>Alteromonadales</taxon>
        <taxon>Colwelliaceae</taxon>
        <taxon>Thalassotalea</taxon>
    </lineage>
</organism>
<comment type="subcellular location">
    <subcellularLocation>
        <location evidence="1">Cytoplasm</location>
    </subcellularLocation>
</comment>
<accession>A0A3E0TQ89</accession>
<dbReference type="Gene3D" id="2.60.40.10">
    <property type="entry name" value="Immunoglobulins"/>
    <property type="match status" value="1"/>
</dbReference>
<evidence type="ECO:0000256" key="2">
    <source>
        <dbReference type="ARBA" id="ARBA00007664"/>
    </source>
</evidence>
<protein>
    <recommendedName>
        <fullName evidence="8">Peptidase S1 domain-containing protein</fullName>
    </recommendedName>
</protein>
<evidence type="ECO:0000313" key="9">
    <source>
        <dbReference type="EMBL" id="REL26756.1"/>
    </source>
</evidence>
<dbReference type="Gene3D" id="3.50.30.30">
    <property type="match status" value="1"/>
</dbReference>
<evidence type="ECO:0000256" key="3">
    <source>
        <dbReference type="ARBA" id="ARBA00022490"/>
    </source>
</evidence>
<name>A0A3E0TQ89_9GAMM</name>